<dbReference type="PROSITE" id="PS51831">
    <property type="entry name" value="HD"/>
    <property type="match status" value="1"/>
</dbReference>
<dbReference type="PANTHER" id="PTHR12826">
    <property type="entry name" value="RIBONUCLEASE Y"/>
    <property type="match status" value="1"/>
</dbReference>
<dbReference type="Pfam" id="PF00013">
    <property type="entry name" value="KH_1"/>
    <property type="match status" value="1"/>
</dbReference>
<dbReference type="InterPro" id="IPR006675">
    <property type="entry name" value="HDIG_dom"/>
</dbReference>
<evidence type="ECO:0000256" key="1">
    <source>
        <dbReference type="ARBA" id="ARBA00022722"/>
    </source>
</evidence>
<dbReference type="NCBIfam" id="TIGR03319">
    <property type="entry name" value="RNase_Y"/>
    <property type="match status" value="1"/>
</dbReference>
<evidence type="ECO:0000259" key="7">
    <source>
        <dbReference type="PROSITE" id="PS51831"/>
    </source>
</evidence>
<accession>A0A6J4MDM2</accession>
<dbReference type="NCBIfam" id="TIGR00277">
    <property type="entry name" value="HDIG"/>
    <property type="match status" value="1"/>
</dbReference>
<dbReference type="GO" id="GO:0004521">
    <property type="term" value="F:RNA endonuclease activity"/>
    <property type="evidence" value="ECO:0007669"/>
    <property type="project" value="UniProtKB-UniRule"/>
</dbReference>
<dbReference type="GO" id="GO:0006402">
    <property type="term" value="P:mRNA catabolic process"/>
    <property type="evidence" value="ECO:0007669"/>
    <property type="project" value="UniProtKB-UniRule"/>
</dbReference>
<comment type="similarity">
    <text evidence="5">Belongs to the RNase Y family.</text>
</comment>
<dbReference type="InterPro" id="IPR004088">
    <property type="entry name" value="KH_dom_type_1"/>
</dbReference>
<keyword evidence="3 5" id="KW-0378">Hydrolase</keyword>
<name>A0A6J4MDM2_9BACT</name>
<dbReference type="SUPFAM" id="SSF54791">
    <property type="entry name" value="Eukaryotic type KH-domain (KH-domain type I)"/>
    <property type="match status" value="1"/>
</dbReference>
<evidence type="ECO:0000256" key="5">
    <source>
        <dbReference type="HAMAP-Rule" id="MF_00335"/>
    </source>
</evidence>
<dbReference type="PANTHER" id="PTHR12826:SF15">
    <property type="entry name" value="RIBONUCLEASE Y"/>
    <property type="match status" value="1"/>
</dbReference>
<dbReference type="InterPro" id="IPR003607">
    <property type="entry name" value="HD/PDEase_dom"/>
</dbReference>
<dbReference type="SUPFAM" id="SSF109604">
    <property type="entry name" value="HD-domain/PDEase-like"/>
    <property type="match status" value="1"/>
</dbReference>
<dbReference type="CDD" id="cd22431">
    <property type="entry name" value="KH-I_RNaseY"/>
    <property type="match status" value="1"/>
</dbReference>
<dbReference type="EC" id="3.1.-.-" evidence="5 6"/>
<keyword evidence="4 5" id="KW-0694">RNA-binding</keyword>
<evidence type="ECO:0000256" key="4">
    <source>
        <dbReference type="ARBA" id="ARBA00022884"/>
    </source>
</evidence>
<dbReference type="Pfam" id="PF01966">
    <property type="entry name" value="HD"/>
    <property type="match status" value="1"/>
</dbReference>
<dbReference type="SMART" id="SM00471">
    <property type="entry name" value="HDc"/>
    <property type="match status" value="1"/>
</dbReference>
<dbReference type="EMBL" id="CADCTU010000798">
    <property type="protein sequence ID" value="CAA9355048.1"/>
    <property type="molecule type" value="Genomic_DNA"/>
</dbReference>
<proteinExistence type="inferred from homology"/>
<evidence type="ECO:0000313" key="8">
    <source>
        <dbReference type="EMBL" id="CAA9355048.1"/>
    </source>
</evidence>
<evidence type="ECO:0000256" key="3">
    <source>
        <dbReference type="ARBA" id="ARBA00022801"/>
    </source>
</evidence>
<sequence length="307" mass="33949">MALPNDEMKGRIIGREGRNIRAFELATGVDVIIDDTPDTVVVSCFDPVRREVARLSLEKLVADGRIHPGRIEEVVNKSKREVDTAIIETGEQAAYETGVHGLHPELIRLIGRMKWRTSYGQNILLHSKEVAWLAGIMAAELGLDVAMAKRGALLHDVGKVLTHEHEGTHVQLGVEMATKYGENPLVVNAIAAHHDDVPHESEVSVLVQAADAISGSRPGARREAFETYVKRLEGLEKIALSYRGVEKVFAIQAGREVRVIVVPEDVDDVRMSALSEEIARRIEAELQYPGQIKVVIIRETRAVDFAR</sequence>
<comment type="function">
    <text evidence="5">Endoribonuclease that initiates mRNA decay.</text>
</comment>
<dbReference type="GO" id="GO:0005886">
    <property type="term" value="C:plasma membrane"/>
    <property type="evidence" value="ECO:0007669"/>
    <property type="project" value="UniProtKB-UniRule"/>
</dbReference>
<dbReference type="GO" id="GO:0003723">
    <property type="term" value="F:RNA binding"/>
    <property type="evidence" value="ECO:0007669"/>
    <property type="project" value="UniProtKB-UniRule"/>
</dbReference>
<feature type="domain" description="HD" evidence="7">
    <location>
        <begin position="123"/>
        <end position="216"/>
    </location>
</feature>
<dbReference type="AlphaFoldDB" id="A0A6J4MDM2"/>
<dbReference type="Gene3D" id="1.10.3210.10">
    <property type="entry name" value="Hypothetical protein af1432"/>
    <property type="match status" value="1"/>
</dbReference>
<evidence type="ECO:0000256" key="2">
    <source>
        <dbReference type="ARBA" id="ARBA00022759"/>
    </source>
</evidence>
<dbReference type="FunFam" id="1.10.3210.10:FF:000013">
    <property type="entry name" value="Ribonuclease Y"/>
    <property type="match status" value="1"/>
</dbReference>
<organism evidence="8">
    <name type="scientific">uncultured Gemmatimonadaceae bacterium</name>
    <dbReference type="NCBI Taxonomy" id="246130"/>
    <lineage>
        <taxon>Bacteria</taxon>
        <taxon>Pseudomonadati</taxon>
        <taxon>Gemmatimonadota</taxon>
        <taxon>Gemmatimonadia</taxon>
        <taxon>Gemmatimonadales</taxon>
        <taxon>Gemmatimonadaceae</taxon>
        <taxon>environmental samples</taxon>
    </lineage>
</organism>
<dbReference type="GO" id="GO:0016787">
    <property type="term" value="F:hydrolase activity"/>
    <property type="evidence" value="ECO:0007669"/>
    <property type="project" value="UniProtKB-KW"/>
</dbReference>
<evidence type="ECO:0000256" key="6">
    <source>
        <dbReference type="NCBIfam" id="TIGR03319"/>
    </source>
</evidence>
<gene>
    <name evidence="5" type="primary">rny</name>
    <name evidence="8" type="ORF">AVDCRST_MAG11-3764</name>
</gene>
<dbReference type="InterPro" id="IPR006674">
    <property type="entry name" value="HD_domain"/>
</dbReference>
<reference evidence="8" key="1">
    <citation type="submission" date="2020-02" db="EMBL/GenBank/DDBJ databases">
        <authorList>
            <person name="Meier V. D."/>
        </authorList>
    </citation>
    <scope>NUCLEOTIDE SEQUENCE</scope>
    <source>
        <strain evidence="8">AVDCRST_MAG11</strain>
    </source>
</reference>
<dbReference type="HAMAP" id="MF_00335">
    <property type="entry name" value="RNase_Y"/>
    <property type="match status" value="1"/>
</dbReference>
<dbReference type="InterPro" id="IPR017705">
    <property type="entry name" value="Ribonuclease_Y"/>
</dbReference>
<keyword evidence="2 5" id="KW-0255">Endonuclease</keyword>
<protein>
    <recommendedName>
        <fullName evidence="5 6">Ribonuclease Y</fullName>
        <shortName evidence="5">RNase Y</shortName>
        <ecNumber evidence="5 6">3.1.-.-</ecNumber>
    </recommendedName>
</protein>
<dbReference type="InterPro" id="IPR036612">
    <property type="entry name" value="KH_dom_type_1_sf"/>
</dbReference>
<keyword evidence="1 5" id="KW-0540">Nuclease</keyword>